<protein>
    <submittedName>
        <fullName evidence="2">DUF3265 domain-containing protein</fullName>
    </submittedName>
</protein>
<keyword evidence="1" id="KW-0472">Membrane</keyword>
<name>A0ABX7QMB8_9GAMM</name>
<feature type="transmembrane region" description="Helical" evidence="1">
    <location>
        <begin position="36"/>
        <end position="56"/>
    </location>
</feature>
<evidence type="ECO:0000313" key="3">
    <source>
        <dbReference type="Proteomes" id="UP000662770"/>
    </source>
</evidence>
<keyword evidence="1" id="KW-0812">Transmembrane</keyword>
<dbReference type="Proteomes" id="UP000662770">
    <property type="component" value="Chromosome"/>
</dbReference>
<keyword evidence="1" id="KW-1133">Transmembrane helix</keyword>
<keyword evidence="3" id="KW-1185">Reference proteome</keyword>
<organism evidence="2 3">
    <name type="scientific">Shewanella avicenniae</name>
    <dbReference type="NCBI Taxonomy" id="2814294"/>
    <lineage>
        <taxon>Bacteria</taxon>
        <taxon>Pseudomonadati</taxon>
        <taxon>Pseudomonadota</taxon>
        <taxon>Gammaproteobacteria</taxon>
        <taxon>Alteromonadales</taxon>
        <taxon>Shewanellaceae</taxon>
        <taxon>Shewanella</taxon>
    </lineage>
</organism>
<evidence type="ECO:0000313" key="2">
    <source>
        <dbReference type="EMBL" id="QSX32529.1"/>
    </source>
</evidence>
<accession>A0ABX7QMB8</accession>
<gene>
    <name evidence="2" type="ORF">JYB87_12215</name>
</gene>
<proteinExistence type="predicted"/>
<sequence length="58" mass="6450">MLSNGDLPTEDFHLISSCPCWAYTNGLRGIRNAWHFYYALILVIKVVCSGFGIALLTS</sequence>
<evidence type="ECO:0000256" key="1">
    <source>
        <dbReference type="SAM" id="Phobius"/>
    </source>
</evidence>
<dbReference type="EMBL" id="CP071503">
    <property type="protein sequence ID" value="QSX32529.1"/>
    <property type="molecule type" value="Genomic_DNA"/>
</dbReference>
<reference evidence="2 3" key="1">
    <citation type="submission" date="2021-03" db="EMBL/GenBank/DDBJ databases">
        <title>Novel species identification of genus Shewanella.</title>
        <authorList>
            <person name="Liu G."/>
            <person name="Zhang Q."/>
        </authorList>
    </citation>
    <scope>NUCLEOTIDE SEQUENCE [LARGE SCALE GENOMIC DNA]</scope>
    <source>
        <strain evidence="2 3">FJAT-51800</strain>
    </source>
</reference>